<dbReference type="Gene3D" id="3.90.1720.10">
    <property type="entry name" value="endopeptidase domain like (from Nostoc punctiforme)"/>
    <property type="match status" value="1"/>
</dbReference>
<evidence type="ECO:0000256" key="4">
    <source>
        <dbReference type="ARBA" id="ARBA00022807"/>
    </source>
</evidence>
<protein>
    <submittedName>
        <fullName evidence="6">C40 family peptidase</fullName>
    </submittedName>
</protein>
<dbReference type="Proteomes" id="UP000484076">
    <property type="component" value="Unassembled WGS sequence"/>
</dbReference>
<gene>
    <name evidence="6" type="ORF">GEU84_011635</name>
</gene>
<organism evidence="6 7">
    <name type="scientific">Fertoeibacter niger</name>
    <dbReference type="NCBI Taxonomy" id="2656921"/>
    <lineage>
        <taxon>Bacteria</taxon>
        <taxon>Pseudomonadati</taxon>
        <taxon>Pseudomonadota</taxon>
        <taxon>Alphaproteobacteria</taxon>
        <taxon>Rhodobacterales</taxon>
        <taxon>Paracoccaceae</taxon>
        <taxon>Fertoeibacter</taxon>
    </lineage>
</organism>
<evidence type="ECO:0000313" key="6">
    <source>
        <dbReference type="EMBL" id="NUB45041.1"/>
    </source>
</evidence>
<evidence type="ECO:0000256" key="2">
    <source>
        <dbReference type="ARBA" id="ARBA00022670"/>
    </source>
</evidence>
<keyword evidence="2" id="KW-0645">Protease</keyword>
<accession>A0A8X8H0T5</accession>
<comment type="similarity">
    <text evidence="1">Belongs to the peptidase C40 family.</text>
</comment>
<dbReference type="Pfam" id="PF00877">
    <property type="entry name" value="NLPC_P60"/>
    <property type="match status" value="1"/>
</dbReference>
<feature type="domain" description="NlpC/P60" evidence="5">
    <location>
        <begin position="1"/>
        <end position="134"/>
    </location>
</feature>
<proteinExistence type="inferred from homology"/>
<dbReference type="GO" id="GO:0006508">
    <property type="term" value="P:proteolysis"/>
    <property type="evidence" value="ECO:0007669"/>
    <property type="project" value="UniProtKB-KW"/>
</dbReference>
<dbReference type="InterPro" id="IPR000064">
    <property type="entry name" value="NLP_P60_dom"/>
</dbReference>
<evidence type="ECO:0000313" key="7">
    <source>
        <dbReference type="Proteomes" id="UP000484076"/>
    </source>
</evidence>
<dbReference type="GO" id="GO:0008234">
    <property type="term" value="F:cysteine-type peptidase activity"/>
    <property type="evidence" value="ECO:0007669"/>
    <property type="project" value="UniProtKB-KW"/>
</dbReference>
<keyword evidence="3" id="KW-0378">Hydrolase</keyword>
<name>A0A8X8H0T5_9RHOB</name>
<dbReference type="PROSITE" id="PS51935">
    <property type="entry name" value="NLPC_P60"/>
    <property type="match status" value="1"/>
</dbReference>
<comment type="caution">
    <text evidence="6">The sequence shown here is derived from an EMBL/GenBank/DDBJ whole genome shotgun (WGS) entry which is preliminary data.</text>
</comment>
<dbReference type="RefSeq" id="WP_174539821.1">
    <property type="nucleotide sequence ID" value="NZ_WHUT02000006.1"/>
</dbReference>
<dbReference type="InterPro" id="IPR038765">
    <property type="entry name" value="Papain-like_cys_pep_sf"/>
</dbReference>
<evidence type="ECO:0000259" key="5">
    <source>
        <dbReference type="PROSITE" id="PS51935"/>
    </source>
</evidence>
<sequence>MKPLWSNDFIGLPYLAFGRSRAGCDCWGLACVIHAELTGIRLPDYLGYGSVDEHAEIAALIGGAQASPLWRPVSLDEAQALDVVVFRRGRHATHIGVVIRPGLMIHMADEDCAKLSVYLTGPWKQRLAGHFRWAGVRP</sequence>
<keyword evidence="7" id="KW-1185">Reference proteome</keyword>
<dbReference type="AlphaFoldDB" id="A0A8X8H0T5"/>
<keyword evidence="4" id="KW-0788">Thiol protease</keyword>
<dbReference type="EMBL" id="WHUT02000006">
    <property type="protein sequence ID" value="NUB45041.1"/>
    <property type="molecule type" value="Genomic_DNA"/>
</dbReference>
<dbReference type="SUPFAM" id="SSF54001">
    <property type="entry name" value="Cysteine proteinases"/>
    <property type="match status" value="1"/>
</dbReference>
<reference evidence="6" key="1">
    <citation type="submission" date="2020-05" db="EMBL/GenBank/DDBJ databases">
        <title>Fertoebacter nigrum gen. nov., sp. nov., a new member of the family Rhodobacteraceae.</title>
        <authorList>
            <person name="Szuroczki S."/>
            <person name="Abbaszade G."/>
            <person name="Buni D."/>
            <person name="Schumann P."/>
            <person name="Toth E."/>
        </authorList>
    </citation>
    <scope>NUCLEOTIDE SEQUENCE</scope>
    <source>
        <strain evidence="6">RG-N-1a</strain>
    </source>
</reference>
<evidence type="ECO:0000256" key="1">
    <source>
        <dbReference type="ARBA" id="ARBA00007074"/>
    </source>
</evidence>
<evidence type="ECO:0000256" key="3">
    <source>
        <dbReference type="ARBA" id="ARBA00022801"/>
    </source>
</evidence>